<feature type="domain" description="Bromo" evidence="8">
    <location>
        <begin position="142"/>
        <end position="212"/>
    </location>
</feature>
<dbReference type="Gene3D" id="1.10.20.10">
    <property type="entry name" value="Histone, subunit A"/>
    <property type="match status" value="1"/>
</dbReference>
<feature type="region of interest" description="Disordered" evidence="7">
    <location>
        <begin position="868"/>
        <end position="978"/>
    </location>
</feature>
<protein>
    <recommendedName>
        <fullName evidence="8">Bromo domain-containing protein</fullName>
    </recommendedName>
</protein>
<feature type="compositionally biased region" description="Acidic residues" evidence="7">
    <location>
        <begin position="969"/>
        <end position="978"/>
    </location>
</feature>
<sequence>MASALIRIFNAQRLLCARNRSPPCRCHAYCTIPDTAPPASAPESDHRPVPLRDMYYTLEFDLPAMIEQQKLELTTLNAGNLSLKYLLSAIEANRSVTSLTDRELRNLLSDVKPHRSKWANEDKVGQEELYEACEKVLFDLKNYTEHSTPFLNKVNKREAPDYFDVISHPMDLGTVTKKLKAFQYRSKKEFEADLALIYDNCLTYNTNPLSEYRKHAIAMKRKTMLLLAHVPDIIIRDRAELEAEEEAEAESDEAEGAEDQQAACSVGNSVLPAHISPWLPQATSSSKHLSAATAAAKTAGDQDSSTREPSVAPSADGIGEPAMNGSVGPGTPLKTTPGGMEGVDGVARATGAGIDLEQEEKDVGAEIDADTGDVQFEAWKEMTKRARAKICAEREKQFRLPFPDRDAIQRTPSDMRRFAHLESAHDSHALWRDPGTAAREASVVPQNDHNRRNGGTALYEDEDEDDEDRRRKEEDMFLPEYVVTSGISELWDMFLEQEEAGMVGDVGQVGPVFSETRRKLFEVPPEMEEGEEGAEAAFGAGRVDMSAYPEALFPNHGVAEKVERNIEELKAIREVYNKCVTLRGGMMGPPAAPVDRARSLPPPASLSVAVAPAPPAPRAMPTQSPDELPPLVMNEDAGLDLLGRVVAKMLAHAGFEGAQASAAHVVTEVAVDYMMNLGKSLRVYMDNYNKGMSAEEIVLHTLYENGVNNIGELESYVRDEIERYGTKLGDIHRRLDATHHDIVHGPAEGQAVDDDALFAEEDVFANGSFGEDLGEDFFGFKELGLDKEFSLETLSVPSRLWFGGAKAKPKLPGLAPKEKPLQYPPPPQFAPITDADSQIGLLRTFFAKKLEEANGNLVEDEFMVNKYRNRPRLPPSGKLNPTGRKRPIKEDLNELKKKKRKKDMERLQAERAEKKKQKAELKAAKVAEKEQKKKQKEEIKEKERLMNCALATHKVTGERSGLATGGGGDGDEKEAEEG</sequence>
<evidence type="ECO:0000313" key="9">
    <source>
        <dbReference type="EMBL" id="RUP51561.1"/>
    </source>
</evidence>
<evidence type="ECO:0000256" key="2">
    <source>
        <dbReference type="ARBA" id="ARBA00023015"/>
    </source>
</evidence>
<dbReference type="GO" id="GO:0046982">
    <property type="term" value="F:protein heterodimerization activity"/>
    <property type="evidence" value="ECO:0007669"/>
    <property type="project" value="InterPro"/>
</dbReference>
<dbReference type="GO" id="GO:0006357">
    <property type="term" value="P:regulation of transcription by RNA polymerase II"/>
    <property type="evidence" value="ECO:0007669"/>
    <property type="project" value="TreeGrafter"/>
</dbReference>
<comment type="caution">
    <text evidence="9">The sequence shown here is derived from an EMBL/GenBank/DDBJ whole genome shotgun (WGS) entry which is preliminary data.</text>
</comment>
<feature type="compositionally biased region" description="Low complexity" evidence="7">
    <location>
        <begin position="282"/>
        <end position="299"/>
    </location>
</feature>
<keyword evidence="2" id="KW-0805">Transcription regulation</keyword>
<evidence type="ECO:0000256" key="7">
    <source>
        <dbReference type="SAM" id="MobiDB-lite"/>
    </source>
</evidence>
<dbReference type="GO" id="GO:0006325">
    <property type="term" value="P:chromatin organization"/>
    <property type="evidence" value="ECO:0007669"/>
    <property type="project" value="UniProtKB-ARBA"/>
</dbReference>
<dbReference type="InterPro" id="IPR001487">
    <property type="entry name" value="Bromodomain"/>
</dbReference>
<dbReference type="GO" id="GO:0005634">
    <property type="term" value="C:nucleus"/>
    <property type="evidence" value="ECO:0007669"/>
    <property type="project" value="UniProtKB-SubCell"/>
</dbReference>
<keyword evidence="5" id="KW-0539">Nucleus</keyword>
<feature type="compositionally biased region" description="Acidic residues" evidence="7">
    <location>
        <begin position="244"/>
        <end position="258"/>
    </location>
</feature>
<dbReference type="SUPFAM" id="SSF47370">
    <property type="entry name" value="Bromodomain"/>
    <property type="match status" value="1"/>
</dbReference>
<dbReference type="GO" id="GO:0000124">
    <property type="term" value="C:SAGA complex"/>
    <property type="evidence" value="ECO:0007669"/>
    <property type="project" value="InterPro"/>
</dbReference>
<dbReference type="EMBL" id="RBNI01000630">
    <property type="protein sequence ID" value="RUP51561.1"/>
    <property type="molecule type" value="Genomic_DNA"/>
</dbReference>
<dbReference type="InterPro" id="IPR018359">
    <property type="entry name" value="Bromodomain_CS"/>
</dbReference>
<feature type="compositionally biased region" description="Low complexity" evidence="7">
    <location>
        <begin position="329"/>
        <end position="338"/>
    </location>
</feature>
<keyword evidence="3 6" id="KW-0103">Bromodomain</keyword>
<dbReference type="AlphaFoldDB" id="A0A433DL86"/>
<dbReference type="CDD" id="cd22927">
    <property type="entry name" value="HFD_SPT7"/>
    <property type="match status" value="1"/>
</dbReference>
<dbReference type="InterPro" id="IPR009072">
    <property type="entry name" value="Histone-fold"/>
</dbReference>
<proteinExistence type="predicted"/>
<feature type="region of interest" description="Disordered" evidence="7">
    <location>
        <begin position="282"/>
        <end position="345"/>
    </location>
</feature>
<name>A0A433DL86_9FUNG</name>
<organism evidence="9 10">
    <name type="scientific">Jimgerdemannia flammicorona</name>
    <dbReference type="NCBI Taxonomy" id="994334"/>
    <lineage>
        <taxon>Eukaryota</taxon>
        <taxon>Fungi</taxon>
        <taxon>Fungi incertae sedis</taxon>
        <taxon>Mucoromycota</taxon>
        <taxon>Mucoromycotina</taxon>
        <taxon>Endogonomycetes</taxon>
        <taxon>Endogonales</taxon>
        <taxon>Endogonaceae</taxon>
        <taxon>Jimgerdemannia</taxon>
    </lineage>
</organism>
<evidence type="ECO:0000256" key="3">
    <source>
        <dbReference type="ARBA" id="ARBA00023117"/>
    </source>
</evidence>
<dbReference type="InterPro" id="IPR006565">
    <property type="entry name" value="BTP"/>
</dbReference>
<dbReference type="Gene3D" id="1.20.920.10">
    <property type="entry name" value="Bromodomain-like"/>
    <property type="match status" value="1"/>
</dbReference>
<dbReference type="GO" id="GO:0046695">
    <property type="term" value="C:SLIK (SAGA-like) complex"/>
    <property type="evidence" value="ECO:0007669"/>
    <property type="project" value="InterPro"/>
</dbReference>
<gene>
    <name evidence="9" type="ORF">BC936DRAFT_147320</name>
</gene>
<keyword evidence="4" id="KW-0804">Transcription</keyword>
<feature type="region of interest" description="Disordered" evidence="7">
    <location>
        <begin position="438"/>
        <end position="473"/>
    </location>
</feature>
<evidence type="ECO:0000256" key="6">
    <source>
        <dbReference type="PROSITE-ProRule" id="PRU00035"/>
    </source>
</evidence>
<evidence type="ECO:0000256" key="4">
    <source>
        <dbReference type="ARBA" id="ARBA00023163"/>
    </source>
</evidence>
<feature type="compositionally biased region" description="Basic and acidic residues" evidence="7">
    <location>
        <begin position="902"/>
        <end position="945"/>
    </location>
</feature>
<comment type="subcellular location">
    <subcellularLocation>
        <location evidence="1">Nucleus</location>
    </subcellularLocation>
</comment>
<dbReference type="PROSITE" id="PS00633">
    <property type="entry name" value="BROMODOMAIN_1"/>
    <property type="match status" value="1"/>
</dbReference>
<dbReference type="OrthoDB" id="21449at2759"/>
<dbReference type="PRINTS" id="PR00503">
    <property type="entry name" value="BROMODOMAIN"/>
</dbReference>
<dbReference type="Pfam" id="PF07524">
    <property type="entry name" value="Bromo_TP"/>
    <property type="match status" value="1"/>
</dbReference>
<dbReference type="InterPro" id="IPR037782">
    <property type="entry name" value="Spt7"/>
</dbReference>
<dbReference type="InterPro" id="IPR036427">
    <property type="entry name" value="Bromodomain-like_sf"/>
</dbReference>
<evidence type="ECO:0000256" key="5">
    <source>
        <dbReference type="ARBA" id="ARBA00023242"/>
    </source>
</evidence>
<keyword evidence="10" id="KW-1185">Reference proteome</keyword>
<evidence type="ECO:0000313" key="10">
    <source>
        <dbReference type="Proteomes" id="UP000268093"/>
    </source>
</evidence>
<dbReference type="PANTHER" id="PTHR47343:SF1">
    <property type="entry name" value="TRANSCRIPTIONAL ACTIVATOR SPT7"/>
    <property type="match status" value="1"/>
</dbReference>
<evidence type="ECO:0000256" key="1">
    <source>
        <dbReference type="ARBA" id="ARBA00004123"/>
    </source>
</evidence>
<dbReference type="GO" id="GO:0005198">
    <property type="term" value="F:structural molecule activity"/>
    <property type="evidence" value="ECO:0007669"/>
    <property type="project" value="TreeGrafter"/>
</dbReference>
<reference evidence="9 10" key="1">
    <citation type="journal article" date="2018" name="New Phytol.">
        <title>Phylogenomics of Endogonaceae and evolution of mycorrhizas within Mucoromycota.</title>
        <authorList>
            <person name="Chang Y."/>
            <person name="Desiro A."/>
            <person name="Na H."/>
            <person name="Sandor L."/>
            <person name="Lipzen A."/>
            <person name="Clum A."/>
            <person name="Barry K."/>
            <person name="Grigoriev I.V."/>
            <person name="Martin F.M."/>
            <person name="Stajich J.E."/>
            <person name="Smith M.E."/>
            <person name="Bonito G."/>
            <person name="Spatafora J.W."/>
        </authorList>
    </citation>
    <scope>NUCLEOTIDE SEQUENCE [LARGE SCALE GENOMIC DNA]</scope>
    <source>
        <strain evidence="9 10">GMNB39</strain>
    </source>
</reference>
<feature type="region of interest" description="Disordered" evidence="7">
    <location>
        <begin position="244"/>
        <end position="263"/>
    </location>
</feature>
<dbReference type="Pfam" id="PF00439">
    <property type="entry name" value="Bromodomain"/>
    <property type="match status" value="1"/>
</dbReference>
<accession>A0A433DL86</accession>
<evidence type="ECO:0000259" key="8">
    <source>
        <dbReference type="PROSITE" id="PS50014"/>
    </source>
</evidence>
<dbReference type="CDD" id="cd05510">
    <property type="entry name" value="Bromo_SPT7_like"/>
    <property type="match status" value="1"/>
</dbReference>
<dbReference type="PANTHER" id="PTHR47343">
    <property type="entry name" value="TRANSCRIPTIONAL ACTIVATOR SPT7"/>
    <property type="match status" value="1"/>
</dbReference>
<dbReference type="SMART" id="SM00297">
    <property type="entry name" value="BROMO"/>
    <property type="match status" value="1"/>
</dbReference>
<dbReference type="Proteomes" id="UP000268093">
    <property type="component" value="Unassembled WGS sequence"/>
</dbReference>
<dbReference type="PROSITE" id="PS50014">
    <property type="entry name" value="BROMODOMAIN_2"/>
    <property type="match status" value="1"/>
</dbReference>
<dbReference type="SMART" id="SM00576">
    <property type="entry name" value="BTP"/>
    <property type="match status" value="1"/>
</dbReference>